<dbReference type="Pfam" id="PF00106">
    <property type="entry name" value="adh_short"/>
    <property type="match status" value="1"/>
</dbReference>
<gene>
    <name evidence="4" type="ORF">GP486_001698</name>
</gene>
<dbReference type="AlphaFoldDB" id="A0A9P8LGC9"/>
<dbReference type="SUPFAM" id="SSF51735">
    <property type="entry name" value="NAD(P)-binding Rossmann-fold domains"/>
    <property type="match status" value="1"/>
</dbReference>
<comment type="caution">
    <text evidence="4">The sequence shown here is derived from an EMBL/GenBank/DDBJ whole genome shotgun (WGS) entry which is preliminary data.</text>
</comment>
<keyword evidence="2" id="KW-0521">NADP</keyword>
<dbReference type="PANTHER" id="PTHR43008">
    <property type="entry name" value="BENZIL REDUCTASE"/>
    <property type="match status" value="1"/>
</dbReference>
<dbReference type="InterPro" id="IPR036291">
    <property type="entry name" value="NAD(P)-bd_dom_sf"/>
</dbReference>
<sequence>MATRVIIVTGASRGIGLAVAQYLLRASASASHKVVAVARSQGPLETLRCQYPDQVQVVSGDVADSAVGKKAVELALEKWGRLDSLVLNHGALGAVGRVGDVEIEAWKRAFDANFFSVVAFVKEALCHLRRWHGRIIITSSGAAVTGYSTWGAYGASKAAVNHLALTLSNEEELITSVSVRPGVVDTEMQREIRELHSTTMDYNDAMRFRALKEQGQLLKPEQPGHVIAKLALDAPKELSGKFLR</sequence>
<dbReference type="Proteomes" id="UP000750711">
    <property type="component" value="Unassembled WGS sequence"/>
</dbReference>
<protein>
    <recommendedName>
        <fullName evidence="6">Short-chain dehydrogenase</fullName>
    </recommendedName>
</protein>
<dbReference type="EMBL" id="JAGHQM010000161">
    <property type="protein sequence ID" value="KAH0564914.1"/>
    <property type="molecule type" value="Genomic_DNA"/>
</dbReference>
<organism evidence="4 5">
    <name type="scientific">Trichoglossum hirsutum</name>
    <dbReference type="NCBI Taxonomy" id="265104"/>
    <lineage>
        <taxon>Eukaryota</taxon>
        <taxon>Fungi</taxon>
        <taxon>Dikarya</taxon>
        <taxon>Ascomycota</taxon>
        <taxon>Pezizomycotina</taxon>
        <taxon>Geoglossomycetes</taxon>
        <taxon>Geoglossales</taxon>
        <taxon>Geoglossaceae</taxon>
        <taxon>Trichoglossum</taxon>
    </lineage>
</organism>
<dbReference type="CDD" id="cd05367">
    <property type="entry name" value="SPR-like_SDR_c"/>
    <property type="match status" value="1"/>
</dbReference>
<evidence type="ECO:0000313" key="5">
    <source>
        <dbReference type="Proteomes" id="UP000750711"/>
    </source>
</evidence>
<dbReference type="GO" id="GO:0050664">
    <property type="term" value="F:oxidoreductase activity, acting on NAD(P)H, oxygen as acceptor"/>
    <property type="evidence" value="ECO:0007669"/>
    <property type="project" value="TreeGrafter"/>
</dbReference>
<reference evidence="4" key="1">
    <citation type="submission" date="2021-03" db="EMBL/GenBank/DDBJ databases">
        <title>Comparative genomics and phylogenomic investigation of the class Geoglossomycetes provide insights into ecological specialization and systematics.</title>
        <authorList>
            <person name="Melie T."/>
            <person name="Pirro S."/>
            <person name="Miller A.N."/>
            <person name="Quandt A."/>
        </authorList>
    </citation>
    <scope>NUCLEOTIDE SEQUENCE</scope>
    <source>
        <strain evidence="4">CAQ_001_2017</strain>
    </source>
</reference>
<evidence type="ECO:0000313" key="4">
    <source>
        <dbReference type="EMBL" id="KAH0564914.1"/>
    </source>
</evidence>
<name>A0A9P8LGC9_9PEZI</name>
<keyword evidence="5" id="KW-1185">Reference proteome</keyword>
<evidence type="ECO:0008006" key="6">
    <source>
        <dbReference type="Google" id="ProtNLM"/>
    </source>
</evidence>
<dbReference type="InterPro" id="IPR020904">
    <property type="entry name" value="Sc_DH/Rdtase_CS"/>
</dbReference>
<proteinExistence type="inferred from homology"/>
<keyword evidence="3" id="KW-0560">Oxidoreductase</keyword>
<dbReference type="InterPro" id="IPR002347">
    <property type="entry name" value="SDR_fam"/>
</dbReference>
<dbReference type="PRINTS" id="PR00081">
    <property type="entry name" value="GDHRDH"/>
</dbReference>
<dbReference type="Gene3D" id="3.40.50.720">
    <property type="entry name" value="NAD(P)-binding Rossmann-like Domain"/>
    <property type="match status" value="1"/>
</dbReference>
<dbReference type="PANTHER" id="PTHR43008:SF8">
    <property type="entry name" value="BENZIL REDUCTASE ((S)-BENZOIN FORMING) IRC24"/>
    <property type="match status" value="1"/>
</dbReference>
<accession>A0A9P8LGC9</accession>
<dbReference type="FunFam" id="3.40.50.720:FF:000281">
    <property type="entry name" value="Uncharacterized oxidoreductase YIR035C"/>
    <property type="match status" value="1"/>
</dbReference>
<comment type="similarity">
    <text evidence="1">Belongs to the short-chain dehydrogenases/reductases (SDR) family.</text>
</comment>
<evidence type="ECO:0000256" key="3">
    <source>
        <dbReference type="ARBA" id="ARBA00023002"/>
    </source>
</evidence>
<evidence type="ECO:0000256" key="1">
    <source>
        <dbReference type="ARBA" id="ARBA00006484"/>
    </source>
</evidence>
<evidence type="ECO:0000256" key="2">
    <source>
        <dbReference type="ARBA" id="ARBA00022857"/>
    </source>
</evidence>
<dbReference type="PROSITE" id="PS00061">
    <property type="entry name" value="ADH_SHORT"/>
    <property type="match status" value="1"/>
</dbReference>